<evidence type="ECO:0000313" key="3">
    <source>
        <dbReference type="Proteomes" id="UP000324897"/>
    </source>
</evidence>
<reference evidence="2 3" key="1">
    <citation type="journal article" date="2019" name="Sci. Rep.">
        <title>A high-quality genome of Eragrostis curvula grass provides insights into Poaceae evolution and supports new strategies to enhance forage quality.</title>
        <authorList>
            <person name="Carballo J."/>
            <person name="Santos B.A.C.M."/>
            <person name="Zappacosta D."/>
            <person name="Garbus I."/>
            <person name="Selva J.P."/>
            <person name="Gallo C.A."/>
            <person name="Diaz A."/>
            <person name="Albertini E."/>
            <person name="Caccamo M."/>
            <person name="Echenique V."/>
        </authorList>
    </citation>
    <scope>NUCLEOTIDE SEQUENCE [LARGE SCALE GENOMIC DNA]</scope>
    <source>
        <strain evidence="3">cv. Victoria</strain>
        <tissue evidence="2">Leaf</tissue>
    </source>
</reference>
<accession>A0A5J9WIX7</accession>
<evidence type="ECO:0000313" key="2">
    <source>
        <dbReference type="EMBL" id="TVU48011.1"/>
    </source>
</evidence>
<comment type="caution">
    <text evidence="2">The sequence shown here is derived from an EMBL/GenBank/DDBJ whole genome shotgun (WGS) entry which is preliminary data.</text>
</comment>
<keyword evidence="1" id="KW-0472">Membrane</keyword>
<sequence>MNKIVSSIKDERGKLIWADVFLAQPSPHHTVVFLLPPRSLSEPLAPGQKSQNLAPPPVRISSAVNNSRQKLAKLITQSPLLSSVSYSFVTIGIVTTHGVSSSRRRRSPWPWCVLGIGAPIFWGPCAVVHSGPAN</sequence>
<dbReference type="Gramene" id="TVU48011">
    <property type="protein sequence ID" value="TVU48011"/>
    <property type="gene ID" value="EJB05_07630"/>
</dbReference>
<keyword evidence="1" id="KW-0812">Transmembrane</keyword>
<gene>
    <name evidence="2" type="ORF">EJB05_07630</name>
</gene>
<dbReference type="AlphaFoldDB" id="A0A5J9WIX7"/>
<keyword evidence="3" id="KW-1185">Reference proteome</keyword>
<name>A0A5J9WIX7_9POAL</name>
<organism evidence="2 3">
    <name type="scientific">Eragrostis curvula</name>
    <name type="common">weeping love grass</name>
    <dbReference type="NCBI Taxonomy" id="38414"/>
    <lineage>
        <taxon>Eukaryota</taxon>
        <taxon>Viridiplantae</taxon>
        <taxon>Streptophyta</taxon>
        <taxon>Embryophyta</taxon>
        <taxon>Tracheophyta</taxon>
        <taxon>Spermatophyta</taxon>
        <taxon>Magnoliopsida</taxon>
        <taxon>Liliopsida</taxon>
        <taxon>Poales</taxon>
        <taxon>Poaceae</taxon>
        <taxon>PACMAD clade</taxon>
        <taxon>Chloridoideae</taxon>
        <taxon>Eragrostideae</taxon>
        <taxon>Eragrostidinae</taxon>
        <taxon>Eragrostis</taxon>
    </lineage>
</organism>
<keyword evidence="1" id="KW-1133">Transmembrane helix</keyword>
<protein>
    <submittedName>
        <fullName evidence="2">Uncharacterized protein</fullName>
    </submittedName>
</protein>
<dbReference type="Proteomes" id="UP000324897">
    <property type="component" value="Chromosome 5"/>
</dbReference>
<dbReference type="EMBL" id="RWGY01000004">
    <property type="protein sequence ID" value="TVU48011.1"/>
    <property type="molecule type" value="Genomic_DNA"/>
</dbReference>
<evidence type="ECO:0000256" key="1">
    <source>
        <dbReference type="SAM" id="Phobius"/>
    </source>
</evidence>
<proteinExistence type="predicted"/>
<feature type="transmembrane region" description="Helical" evidence="1">
    <location>
        <begin position="111"/>
        <end position="131"/>
    </location>
</feature>